<organism evidence="1 2">
    <name type="scientific">Pisolithus microcarpus 441</name>
    <dbReference type="NCBI Taxonomy" id="765257"/>
    <lineage>
        <taxon>Eukaryota</taxon>
        <taxon>Fungi</taxon>
        <taxon>Dikarya</taxon>
        <taxon>Basidiomycota</taxon>
        <taxon>Agaricomycotina</taxon>
        <taxon>Agaricomycetes</taxon>
        <taxon>Agaricomycetidae</taxon>
        <taxon>Boletales</taxon>
        <taxon>Sclerodermatineae</taxon>
        <taxon>Pisolithaceae</taxon>
        <taxon>Pisolithus</taxon>
    </lineage>
</organism>
<keyword evidence="2" id="KW-1185">Reference proteome</keyword>
<evidence type="ECO:0000313" key="2">
    <source>
        <dbReference type="Proteomes" id="UP000054018"/>
    </source>
</evidence>
<dbReference type="Proteomes" id="UP000054018">
    <property type="component" value="Unassembled WGS sequence"/>
</dbReference>
<accession>A0A0C9ZEA0</accession>
<sequence length="125" mass="13877">MLYRNSVLGTLTLSRCATECLTPMSDGTQNVKDPVSRITDSLQAEQNSIQACHPQVRFLPFLKCLRDRGTYCLDHIKFVSTSALFSSKSSTVQSVTVPDVPNNVLSHKGQVQLACFLTWSWSPLI</sequence>
<dbReference type="AlphaFoldDB" id="A0A0C9ZEA0"/>
<gene>
    <name evidence="1" type="ORF">PISMIDRAFT_416035</name>
</gene>
<protein>
    <submittedName>
        <fullName evidence="1">Uncharacterized protein</fullName>
    </submittedName>
</protein>
<evidence type="ECO:0000313" key="1">
    <source>
        <dbReference type="EMBL" id="KIK24249.1"/>
    </source>
</evidence>
<name>A0A0C9ZEA0_9AGAM</name>
<reference evidence="2" key="2">
    <citation type="submission" date="2015-01" db="EMBL/GenBank/DDBJ databases">
        <title>Evolutionary Origins and Diversification of the Mycorrhizal Mutualists.</title>
        <authorList>
            <consortium name="DOE Joint Genome Institute"/>
            <consortium name="Mycorrhizal Genomics Consortium"/>
            <person name="Kohler A."/>
            <person name="Kuo A."/>
            <person name="Nagy L.G."/>
            <person name="Floudas D."/>
            <person name="Copeland A."/>
            <person name="Barry K.W."/>
            <person name="Cichocki N."/>
            <person name="Veneault-Fourrey C."/>
            <person name="LaButti K."/>
            <person name="Lindquist E.A."/>
            <person name="Lipzen A."/>
            <person name="Lundell T."/>
            <person name="Morin E."/>
            <person name="Murat C."/>
            <person name="Riley R."/>
            <person name="Ohm R."/>
            <person name="Sun H."/>
            <person name="Tunlid A."/>
            <person name="Henrissat B."/>
            <person name="Grigoriev I.V."/>
            <person name="Hibbett D.S."/>
            <person name="Martin F."/>
        </authorList>
    </citation>
    <scope>NUCLEOTIDE SEQUENCE [LARGE SCALE GENOMIC DNA]</scope>
    <source>
        <strain evidence="2">441</strain>
    </source>
</reference>
<proteinExistence type="predicted"/>
<dbReference type="EMBL" id="KN833718">
    <property type="protein sequence ID" value="KIK24249.1"/>
    <property type="molecule type" value="Genomic_DNA"/>
</dbReference>
<dbReference type="HOGENOM" id="CLU_1993525_0_0_1"/>
<reference evidence="1 2" key="1">
    <citation type="submission" date="2014-04" db="EMBL/GenBank/DDBJ databases">
        <authorList>
            <consortium name="DOE Joint Genome Institute"/>
            <person name="Kuo A."/>
            <person name="Kohler A."/>
            <person name="Costa M.D."/>
            <person name="Nagy L.G."/>
            <person name="Floudas D."/>
            <person name="Copeland A."/>
            <person name="Barry K.W."/>
            <person name="Cichocki N."/>
            <person name="Veneault-Fourrey C."/>
            <person name="LaButti K."/>
            <person name="Lindquist E.A."/>
            <person name="Lipzen A."/>
            <person name="Lundell T."/>
            <person name="Morin E."/>
            <person name="Murat C."/>
            <person name="Sun H."/>
            <person name="Tunlid A."/>
            <person name="Henrissat B."/>
            <person name="Grigoriev I.V."/>
            <person name="Hibbett D.S."/>
            <person name="Martin F."/>
            <person name="Nordberg H.P."/>
            <person name="Cantor M.N."/>
            <person name="Hua S.X."/>
        </authorList>
    </citation>
    <scope>NUCLEOTIDE SEQUENCE [LARGE SCALE GENOMIC DNA]</scope>
    <source>
        <strain evidence="1 2">441</strain>
    </source>
</reference>